<dbReference type="PANTHER" id="PTHR35526:SF3">
    <property type="entry name" value="ANTI-SIGMA-F FACTOR RSBW"/>
    <property type="match status" value="1"/>
</dbReference>
<dbReference type="Proteomes" id="UP000183413">
    <property type="component" value="Unassembled WGS sequence"/>
</dbReference>
<dbReference type="InterPro" id="IPR036890">
    <property type="entry name" value="HATPase_C_sf"/>
</dbReference>
<dbReference type="STRING" id="1993.SAMN04489713_104316"/>
<organism evidence="1 2">
    <name type="scientific">Actinomadura madurae</name>
    <dbReference type="NCBI Taxonomy" id="1993"/>
    <lineage>
        <taxon>Bacteria</taxon>
        <taxon>Bacillati</taxon>
        <taxon>Actinomycetota</taxon>
        <taxon>Actinomycetes</taxon>
        <taxon>Streptosporangiales</taxon>
        <taxon>Thermomonosporaceae</taxon>
        <taxon>Actinomadura</taxon>
    </lineage>
</organism>
<dbReference type="CDD" id="cd16936">
    <property type="entry name" value="HATPase_RsbW-like"/>
    <property type="match status" value="1"/>
</dbReference>
<sequence>MAHMVQSGHIGGAFSRDISKGGMCAWRLPPDERCASIARSLVRGAAAPLGLERGIVEDVVLAASELVTNALNHALRAWADIAPMPPVPSELWMWARTTPKPQLVVSVFDACRSSQPTIAPKDVLDDHGKGLSIVDLLADSWGVHPSRSWAGDGVRGKAVWCAFALPHPWPHRPLTSPPTATAGHLASSLRSRGLNVVEGYGRRVSVVSVLAEAGRELNVWIEPTHLSYNAGATRVRRPIADLYDAGEDIVRWSEADAITETRRR</sequence>
<dbReference type="Gene3D" id="3.30.565.10">
    <property type="entry name" value="Histidine kinase-like ATPase, C-terminal domain"/>
    <property type="match status" value="1"/>
</dbReference>
<evidence type="ECO:0000313" key="1">
    <source>
        <dbReference type="EMBL" id="SFO15770.1"/>
    </source>
</evidence>
<keyword evidence="2" id="KW-1185">Reference proteome</keyword>
<protein>
    <submittedName>
        <fullName evidence="1">Anti-sigma regulatory factor (Ser/Thr protein kinase)</fullName>
    </submittedName>
</protein>
<keyword evidence="1" id="KW-0808">Transferase</keyword>
<gene>
    <name evidence="1" type="ORF">SAMN04489713_104316</name>
</gene>
<proteinExistence type="predicted"/>
<keyword evidence="1" id="KW-0418">Kinase</keyword>
<dbReference type="AlphaFoldDB" id="A0A1I5EWJ7"/>
<evidence type="ECO:0000313" key="2">
    <source>
        <dbReference type="Proteomes" id="UP000183413"/>
    </source>
</evidence>
<reference evidence="1 2" key="1">
    <citation type="submission" date="2016-10" db="EMBL/GenBank/DDBJ databases">
        <authorList>
            <person name="de Groot N.N."/>
        </authorList>
    </citation>
    <scope>NUCLEOTIDE SEQUENCE [LARGE SCALE GENOMIC DNA]</scope>
    <source>
        <strain evidence="1 2">DSM 43067</strain>
    </source>
</reference>
<dbReference type="GO" id="GO:0016301">
    <property type="term" value="F:kinase activity"/>
    <property type="evidence" value="ECO:0007669"/>
    <property type="project" value="UniProtKB-KW"/>
</dbReference>
<dbReference type="PANTHER" id="PTHR35526">
    <property type="entry name" value="ANTI-SIGMA-F FACTOR RSBW-RELATED"/>
    <property type="match status" value="1"/>
</dbReference>
<dbReference type="InParanoid" id="A0A1I5EWJ7"/>
<dbReference type="InterPro" id="IPR050267">
    <property type="entry name" value="Anti-sigma-factor_SerPK"/>
</dbReference>
<accession>A0A1I5EWJ7</accession>
<dbReference type="EMBL" id="FOVH01000004">
    <property type="protein sequence ID" value="SFO15770.1"/>
    <property type="molecule type" value="Genomic_DNA"/>
</dbReference>
<name>A0A1I5EWJ7_9ACTN</name>